<evidence type="ECO:0000313" key="2">
    <source>
        <dbReference type="Proteomes" id="UP001151699"/>
    </source>
</evidence>
<evidence type="ECO:0000313" key="1">
    <source>
        <dbReference type="EMBL" id="KAJ6638801.1"/>
    </source>
</evidence>
<sequence length="117" mass="13809">MAWCKNVNNLKAEFNFQKIMRFLDIFLVRMLRSITIFNLIQSQIAIEIDNIDKIVFGNNKAEVFALRQLSFNLQEDSTSKHMEKLKQLEIVLLNTKTVMLLIAKIFEKKREKMSDIN</sequence>
<reference evidence="1" key="1">
    <citation type="submission" date="2022-07" db="EMBL/GenBank/DDBJ databases">
        <authorList>
            <person name="Trinca V."/>
            <person name="Uliana J.V.C."/>
            <person name="Torres T.T."/>
            <person name="Ward R.J."/>
            <person name="Monesi N."/>
        </authorList>
    </citation>
    <scope>NUCLEOTIDE SEQUENCE</scope>
    <source>
        <strain evidence="1">HSMRA1968</strain>
        <tissue evidence="1">Whole embryos</tissue>
    </source>
</reference>
<name>A0A9Q0MVL9_9DIPT</name>
<keyword evidence="2" id="KW-1185">Reference proteome</keyword>
<organism evidence="1 2">
    <name type="scientific">Pseudolycoriella hygida</name>
    <dbReference type="NCBI Taxonomy" id="35572"/>
    <lineage>
        <taxon>Eukaryota</taxon>
        <taxon>Metazoa</taxon>
        <taxon>Ecdysozoa</taxon>
        <taxon>Arthropoda</taxon>
        <taxon>Hexapoda</taxon>
        <taxon>Insecta</taxon>
        <taxon>Pterygota</taxon>
        <taxon>Neoptera</taxon>
        <taxon>Endopterygota</taxon>
        <taxon>Diptera</taxon>
        <taxon>Nematocera</taxon>
        <taxon>Sciaroidea</taxon>
        <taxon>Sciaridae</taxon>
        <taxon>Pseudolycoriella</taxon>
    </lineage>
</organism>
<dbReference type="EMBL" id="WJQU01000003">
    <property type="protein sequence ID" value="KAJ6638801.1"/>
    <property type="molecule type" value="Genomic_DNA"/>
</dbReference>
<protein>
    <submittedName>
        <fullName evidence="1">Uncharacterized protein</fullName>
    </submittedName>
</protein>
<dbReference type="AlphaFoldDB" id="A0A9Q0MVL9"/>
<comment type="caution">
    <text evidence="1">The sequence shown here is derived from an EMBL/GenBank/DDBJ whole genome shotgun (WGS) entry which is preliminary data.</text>
</comment>
<gene>
    <name evidence="1" type="ORF">Bhyg_11539</name>
</gene>
<dbReference type="Proteomes" id="UP001151699">
    <property type="component" value="Chromosome X"/>
</dbReference>
<accession>A0A9Q0MVL9</accession>
<proteinExistence type="predicted"/>